<dbReference type="PANTHER" id="PTHR16096:SF8">
    <property type="entry name" value="TRAFFICKING PROTEIN PARTICLE COMPLEX SUBUNIT 14"/>
    <property type="match status" value="1"/>
</dbReference>
<feature type="non-terminal residue" evidence="2">
    <location>
        <position position="53"/>
    </location>
</feature>
<dbReference type="EMBL" id="JAMKFB020000007">
    <property type="protein sequence ID" value="KAL0189162.1"/>
    <property type="molecule type" value="Genomic_DNA"/>
</dbReference>
<evidence type="ECO:0000313" key="2">
    <source>
        <dbReference type="EMBL" id="KAL0189162.1"/>
    </source>
</evidence>
<dbReference type="AlphaFoldDB" id="A0ABD0QTL3"/>
<feature type="domain" description="TRAPP14 N-terminal" evidence="1">
    <location>
        <begin position="1"/>
        <end position="35"/>
    </location>
</feature>
<name>A0ABD0QTL3_CIRMR</name>
<organism evidence="2 3">
    <name type="scientific">Cirrhinus mrigala</name>
    <name type="common">Mrigala</name>
    <dbReference type="NCBI Taxonomy" id="683832"/>
    <lineage>
        <taxon>Eukaryota</taxon>
        <taxon>Metazoa</taxon>
        <taxon>Chordata</taxon>
        <taxon>Craniata</taxon>
        <taxon>Vertebrata</taxon>
        <taxon>Euteleostomi</taxon>
        <taxon>Actinopterygii</taxon>
        <taxon>Neopterygii</taxon>
        <taxon>Teleostei</taxon>
        <taxon>Ostariophysi</taxon>
        <taxon>Cypriniformes</taxon>
        <taxon>Cyprinidae</taxon>
        <taxon>Labeoninae</taxon>
        <taxon>Labeonini</taxon>
        <taxon>Cirrhinus</taxon>
    </lineage>
</organism>
<evidence type="ECO:0000259" key="1">
    <source>
        <dbReference type="Pfam" id="PF15806"/>
    </source>
</evidence>
<comment type="caution">
    <text evidence="2">The sequence shown here is derived from an EMBL/GenBank/DDBJ whole genome shotgun (WGS) entry which is preliminary data.</text>
</comment>
<gene>
    <name evidence="2" type="ORF">M9458_016261</name>
</gene>
<sequence length="53" mass="6076">VPLVAVLQWSTSKLPFTNSIYTHYSLPSVRLDRPRFIMTASCPSAVKAREHFR</sequence>
<accession>A0ABD0QTL3</accession>
<reference evidence="2 3" key="1">
    <citation type="submission" date="2024-05" db="EMBL/GenBank/DDBJ databases">
        <title>Genome sequencing and assembly of Indian major carp, Cirrhinus mrigala (Hamilton, 1822).</title>
        <authorList>
            <person name="Mohindra V."/>
            <person name="Chowdhury L.M."/>
            <person name="Lal K."/>
            <person name="Jena J.K."/>
        </authorList>
    </citation>
    <scope>NUCLEOTIDE SEQUENCE [LARGE SCALE GENOMIC DNA]</scope>
    <source>
        <strain evidence="2">CM1030</strain>
        <tissue evidence="2">Blood</tissue>
    </source>
</reference>
<dbReference type="PANTHER" id="PTHR16096">
    <property type="entry name" value="MICROTUBULE-ASSOCIATED PROTEIN 11"/>
    <property type="match status" value="1"/>
</dbReference>
<keyword evidence="3" id="KW-1185">Reference proteome</keyword>
<feature type="non-terminal residue" evidence="2">
    <location>
        <position position="1"/>
    </location>
</feature>
<proteinExistence type="predicted"/>
<protein>
    <recommendedName>
        <fullName evidence="1">TRAPP14 N-terminal domain-containing protein</fullName>
    </recommendedName>
</protein>
<evidence type="ECO:0000313" key="3">
    <source>
        <dbReference type="Proteomes" id="UP001529510"/>
    </source>
</evidence>
<dbReference type="InterPro" id="IPR055453">
    <property type="entry name" value="TRAPP14_N"/>
</dbReference>
<dbReference type="Pfam" id="PF15806">
    <property type="entry name" value="TRAPP14_N"/>
    <property type="match status" value="1"/>
</dbReference>
<dbReference type="Proteomes" id="UP001529510">
    <property type="component" value="Unassembled WGS sequence"/>
</dbReference>
<dbReference type="InterPro" id="IPR031626">
    <property type="entry name" value="TRAPPC14"/>
</dbReference>